<evidence type="ECO:0000313" key="2">
    <source>
        <dbReference type="Proteomes" id="UP000767854"/>
    </source>
</evidence>
<reference evidence="1 2" key="1">
    <citation type="submission" date="2021-01" db="EMBL/GenBank/DDBJ databases">
        <title>Genomic Encyclopedia of Type Strains, Phase IV (KMG-IV): sequencing the most valuable type-strain genomes for metagenomic binning, comparative biology and taxonomic classification.</title>
        <authorList>
            <person name="Goeker M."/>
        </authorList>
    </citation>
    <scope>NUCLEOTIDE SEQUENCE [LARGE SCALE GENOMIC DNA]</scope>
    <source>
        <strain evidence="1 2">DSM 24436</strain>
    </source>
</reference>
<gene>
    <name evidence="1" type="ORF">JOC49_002095</name>
</gene>
<comment type="caution">
    <text evidence="1">The sequence shown here is derived from an EMBL/GenBank/DDBJ whole genome shotgun (WGS) entry which is preliminary data.</text>
</comment>
<proteinExistence type="predicted"/>
<accession>A0ABS2MT09</accession>
<dbReference type="RefSeq" id="WP_204664964.1">
    <property type="nucleotide sequence ID" value="NZ_JAFBDT010000021.1"/>
</dbReference>
<keyword evidence="2" id="KW-1185">Reference proteome</keyword>
<name>A0ABS2MT09_9FIRM</name>
<protein>
    <submittedName>
        <fullName evidence="1">Uncharacterized protein</fullName>
    </submittedName>
</protein>
<organism evidence="1 2">
    <name type="scientific">Fusibacter tunisiensis</name>
    <dbReference type="NCBI Taxonomy" id="1008308"/>
    <lineage>
        <taxon>Bacteria</taxon>
        <taxon>Bacillati</taxon>
        <taxon>Bacillota</taxon>
        <taxon>Clostridia</taxon>
        <taxon>Eubacteriales</taxon>
        <taxon>Eubacteriales Family XII. Incertae Sedis</taxon>
        <taxon>Fusibacter</taxon>
    </lineage>
</organism>
<sequence length="153" mass="18019">MYDIRDVLQRGIEIAAKRKTLYEKAKENEPDLRNQMIYNMMIRALERDETYYKQIMLSISDAMAEAIDFGIYDKISSLVNQFMRTLIPPSSHDRKEIVGYIIEQEKSIYALAIDIQGRMVTDDLTSMTIAYYVMTEIIEDKKQLIDKFEQLVR</sequence>
<evidence type="ECO:0000313" key="1">
    <source>
        <dbReference type="EMBL" id="MBM7562534.1"/>
    </source>
</evidence>
<dbReference type="Proteomes" id="UP000767854">
    <property type="component" value="Unassembled WGS sequence"/>
</dbReference>
<dbReference type="EMBL" id="JAFBDT010000021">
    <property type="protein sequence ID" value="MBM7562534.1"/>
    <property type="molecule type" value="Genomic_DNA"/>
</dbReference>